<proteinExistence type="predicted"/>
<accession>A0A9W6YJP5</accession>
<dbReference type="EMBL" id="BSXW01012465">
    <property type="protein sequence ID" value="GMF65402.1"/>
    <property type="molecule type" value="Genomic_DNA"/>
</dbReference>
<evidence type="ECO:0000313" key="1">
    <source>
        <dbReference type="EMBL" id="GMF65402.1"/>
    </source>
</evidence>
<evidence type="ECO:0000313" key="2">
    <source>
        <dbReference type="Proteomes" id="UP001165083"/>
    </source>
</evidence>
<gene>
    <name evidence="1" type="ORF">Plil01_001807300</name>
</gene>
<name>A0A9W6YJP5_9STRA</name>
<dbReference type="OrthoDB" id="104246at2759"/>
<reference evidence="1" key="1">
    <citation type="submission" date="2023-04" db="EMBL/GenBank/DDBJ databases">
        <title>Phytophthora lilii NBRC 32176.</title>
        <authorList>
            <person name="Ichikawa N."/>
            <person name="Sato H."/>
            <person name="Tonouchi N."/>
        </authorList>
    </citation>
    <scope>NUCLEOTIDE SEQUENCE</scope>
    <source>
        <strain evidence="1">NBRC 32176</strain>
    </source>
</reference>
<keyword evidence="2" id="KW-1185">Reference proteome</keyword>
<dbReference type="AlphaFoldDB" id="A0A9W6YJP5"/>
<comment type="caution">
    <text evidence="1">The sequence shown here is derived from an EMBL/GenBank/DDBJ whole genome shotgun (WGS) entry which is preliminary data.</text>
</comment>
<organism evidence="1 2">
    <name type="scientific">Phytophthora lilii</name>
    <dbReference type="NCBI Taxonomy" id="2077276"/>
    <lineage>
        <taxon>Eukaryota</taxon>
        <taxon>Sar</taxon>
        <taxon>Stramenopiles</taxon>
        <taxon>Oomycota</taxon>
        <taxon>Peronosporomycetes</taxon>
        <taxon>Peronosporales</taxon>
        <taxon>Peronosporaceae</taxon>
        <taxon>Phytophthora</taxon>
    </lineage>
</organism>
<dbReference type="Proteomes" id="UP001165083">
    <property type="component" value="Unassembled WGS sequence"/>
</dbReference>
<protein>
    <submittedName>
        <fullName evidence="1">Unnamed protein product</fullName>
    </submittedName>
</protein>
<sequence>MTSNAAGIKPRSESSKLQRKDFKSFMETVLTCERLLQKENTALRAQVHDLTELLANYDLCELHDAHLTIVRDRAFGRDIAPDRELLQVYLLEQQVQSRTLLSTLNVGPSEQYCAANEVGHVSGHRESSVSAEHHALEVMSLRDRVGVLEREVVSLQLRHKSLEEATLRLACAVANEVDQEEDAERPSPHTSSKYVQLDTEHQAAVNHLVELDERAIFDEGYSSSARTIREQQERILDLERAIAATSARNTVLQQQNRRYHEMANTLSEI</sequence>